<evidence type="ECO:0000313" key="3">
    <source>
        <dbReference type="Proteomes" id="UP000786387"/>
    </source>
</evidence>
<sequence>MTNVSLQEMAGKLMADGFSHSGPAARALSDPIAETPMVVTLDDLHPYELDPRLTRNPLYDEIKASIRERGLDAPPPITRRPGADHFIIRNGGNTRLAVLRELWSETKSESFFRILCLFRPWPERGEIIALTGHLAENELHGRLTFIERALGVEKARELYEQESGKSLSQSELARRLSADGFPVPQSHISRMQDTVRYLLPSIPSVLYNGLGRHQVERLAVLRKASELTWEKYAGGQSLNIEFETLFHDVLAPFDEQPGTFSGDRVQDELIGHMSELLGIDYNVLELDVDSIEHRQRAVNSPPLLPVEATTVDTVIKTDTTPIHPPTSTRNDSAAADAPVATSNDTIAQPSPMQIAETNAVINEGDTEARLQSHIISPADSTERLQTIQQLVANHTGEPLPTFTDNVLQAIPVQAGGLFPISDVWYIEPGLESPDRLRIHIAQFAQEIAEEAELANYIEADKAGIGFTCTPHEQSVSPPLFARMVLALLHALSTPHSAEPGKAVLHLDDSLGALFLGTDARDTKVLPRLSDDGLVKFFRLVRLARRLLDLEANPDKPDH</sequence>
<dbReference type="InterPro" id="IPR022304">
    <property type="entry name" value="ICE_PFGI_1_ParB"/>
</dbReference>
<name>A0ABR5Z1I3_9GAMM</name>
<dbReference type="NCBIfam" id="TIGR03764">
    <property type="entry name" value="ICE_PFGI_1_parB"/>
    <property type="match status" value="1"/>
</dbReference>
<dbReference type="RefSeq" id="WP_181070897.1">
    <property type="nucleotide sequence ID" value="NZ_JAAMRF010000005.1"/>
</dbReference>
<evidence type="ECO:0008006" key="4">
    <source>
        <dbReference type="Google" id="ProtNLM"/>
    </source>
</evidence>
<organism evidence="2 3">
    <name type="scientific">Stutzerimonas azotifigens</name>
    <dbReference type="NCBI Taxonomy" id="291995"/>
    <lineage>
        <taxon>Bacteria</taxon>
        <taxon>Pseudomonadati</taxon>
        <taxon>Pseudomonadota</taxon>
        <taxon>Gammaproteobacteria</taxon>
        <taxon>Pseudomonadales</taxon>
        <taxon>Pseudomonadaceae</taxon>
        <taxon>Stutzerimonas</taxon>
    </lineage>
</organism>
<dbReference type="EMBL" id="JAAMRF010000005">
    <property type="protein sequence ID" value="MBA1273999.1"/>
    <property type="molecule type" value="Genomic_DNA"/>
</dbReference>
<feature type="region of interest" description="Disordered" evidence="1">
    <location>
        <begin position="317"/>
        <end position="336"/>
    </location>
</feature>
<keyword evidence="3" id="KW-1185">Reference proteome</keyword>
<protein>
    <recommendedName>
        <fullName evidence="4">ParB/Sulfiredoxin domain-containing protein</fullName>
    </recommendedName>
</protein>
<evidence type="ECO:0000313" key="2">
    <source>
        <dbReference type="EMBL" id="MBA1273999.1"/>
    </source>
</evidence>
<comment type="caution">
    <text evidence="2">The sequence shown here is derived from an EMBL/GenBank/DDBJ whole genome shotgun (WGS) entry which is preliminary data.</text>
</comment>
<gene>
    <name evidence="2" type="ORF">G7026_11595</name>
</gene>
<evidence type="ECO:0000256" key="1">
    <source>
        <dbReference type="SAM" id="MobiDB-lite"/>
    </source>
</evidence>
<proteinExistence type="predicted"/>
<accession>A0ABR5Z1I3</accession>
<reference evidence="2 3" key="1">
    <citation type="submission" date="2020-02" db="EMBL/GenBank/DDBJ databases">
        <title>Synteny-based analysis reveals conserved mechanism for high triclosan tolerance in Pseudomonas, as well as instances of horizontal transfer.</title>
        <authorList>
            <person name="Mcfarland A.G."/>
            <person name="Bertucci H.K."/>
            <person name="Litmann E."/>
            <person name="Shen J."/>
            <person name="Huttenhower C."/>
            <person name="Hartmann E.M."/>
        </authorList>
    </citation>
    <scope>NUCLEOTIDE SEQUENCE [LARGE SCALE GENOMIC DNA]</scope>
    <source>
        <strain evidence="2 3">115A1</strain>
    </source>
</reference>
<dbReference type="SUPFAM" id="SSF110849">
    <property type="entry name" value="ParB/Sulfiredoxin"/>
    <property type="match status" value="1"/>
</dbReference>
<dbReference type="Proteomes" id="UP000786387">
    <property type="component" value="Unassembled WGS sequence"/>
</dbReference>
<dbReference type="InterPro" id="IPR036086">
    <property type="entry name" value="ParB/Sulfiredoxin_sf"/>
</dbReference>